<sequence length="361" mass="39527">MSLAGPVPQPVFVLRSHASQVNCLQFSASGEELVSGDLKGHVALYDLASFRPTLLWKAHSDSVLQAQLWNKTIISQGRDNELKLWQVPEKPKTLSRAAALQVPSIASPSTVELMGSTGINALGFCKFSLLAVSQAEALVALPSILQEDQVDIFHLPSLTRVHRSVAADAFVTTDRVGMVMALQLFLDAQSRLSVLIAWEDGRVALFGLLQTSDWSQPRRDASEGWELVWWQKQHKEPIMSLALAADHSVAWTVAADHLVIAYDLTQGGKTTRHATDTPGKACIVARDDQKILAIAGWDGLVRIRSIKTFKPLAILSFHRDTVNAVAFAPVMQPKQTGKPARAWVAAGSIDMRISLWEIYPS</sequence>
<dbReference type="PROSITE" id="PS50082">
    <property type="entry name" value="WD_REPEATS_2"/>
    <property type="match status" value="1"/>
</dbReference>
<evidence type="ECO:0000256" key="3">
    <source>
        <dbReference type="ARBA" id="ARBA00037931"/>
    </source>
</evidence>
<dbReference type="InParanoid" id="G7DYN3"/>
<protein>
    <recommendedName>
        <fullName evidence="4">ASTRA-associated protein 1</fullName>
    </recommendedName>
</protein>
<dbReference type="SMART" id="SM00320">
    <property type="entry name" value="WD40"/>
    <property type="match status" value="5"/>
</dbReference>
<dbReference type="FunCoup" id="G7DYN3">
    <property type="interactions" value="148"/>
</dbReference>
<feature type="repeat" description="WD" evidence="5">
    <location>
        <begin position="14"/>
        <end position="55"/>
    </location>
</feature>
<keyword evidence="2" id="KW-0677">Repeat</keyword>
<dbReference type="Pfam" id="PF00400">
    <property type="entry name" value="WD40"/>
    <property type="match status" value="1"/>
</dbReference>
<dbReference type="AlphaFoldDB" id="G7DYN3"/>
<dbReference type="PANTHER" id="PTHR19854">
    <property type="entry name" value="TRANSDUCIN BETA-LIKE 3"/>
    <property type="match status" value="1"/>
</dbReference>
<reference evidence="6 7" key="1">
    <citation type="journal article" date="2011" name="J. Gen. Appl. Microbiol.">
        <title>Draft genome sequencing of the enigmatic basidiomycete Mixia osmundae.</title>
        <authorList>
            <person name="Nishida H."/>
            <person name="Nagatsuka Y."/>
            <person name="Sugiyama J."/>
        </authorList>
    </citation>
    <scope>NUCLEOTIDE SEQUENCE [LARGE SCALE GENOMIC DNA]</scope>
    <source>
        <strain evidence="7">CBS 9802 / IAM 14324 / JCM 22182 / KY 12970</strain>
    </source>
</reference>
<evidence type="ECO:0000256" key="5">
    <source>
        <dbReference type="PROSITE-ProRule" id="PRU00221"/>
    </source>
</evidence>
<proteinExistence type="inferred from homology"/>
<evidence type="ECO:0000256" key="2">
    <source>
        <dbReference type="ARBA" id="ARBA00022737"/>
    </source>
</evidence>
<dbReference type="Gene3D" id="2.130.10.10">
    <property type="entry name" value="YVTN repeat-like/Quinoprotein amine dehydrogenase"/>
    <property type="match status" value="2"/>
</dbReference>
<dbReference type="OrthoDB" id="7668193at2759"/>
<dbReference type="InterPro" id="IPR001680">
    <property type="entry name" value="WD40_rpt"/>
</dbReference>
<comment type="similarity">
    <text evidence="3">Belongs to the WD repeat ASA1 family.</text>
</comment>
<evidence type="ECO:0000256" key="1">
    <source>
        <dbReference type="ARBA" id="ARBA00022574"/>
    </source>
</evidence>
<evidence type="ECO:0000313" key="7">
    <source>
        <dbReference type="Proteomes" id="UP000009131"/>
    </source>
</evidence>
<evidence type="ECO:0000256" key="4">
    <source>
        <dbReference type="ARBA" id="ARBA00040563"/>
    </source>
</evidence>
<dbReference type="InterPro" id="IPR036322">
    <property type="entry name" value="WD40_repeat_dom_sf"/>
</dbReference>
<dbReference type="Proteomes" id="UP000009131">
    <property type="component" value="Unassembled WGS sequence"/>
</dbReference>
<reference evidence="6 7" key="2">
    <citation type="journal article" date="2012" name="Open Biol.">
        <title>Characteristics of nucleosomes and linker DNA regions on the genome of the basidiomycete Mixia osmundae revealed by mono- and dinucleosome mapping.</title>
        <authorList>
            <person name="Nishida H."/>
            <person name="Kondo S."/>
            <person name="Matsumoto T."/>
            <person name="Suzuki Y."/>
            <person name="Yoshikawa H."/>
            <person name="Taylor T.D."/>
            <person name="Sugiyama J."/>
        </authorList>
    </citation>
    <scope>NUCLEOTIDE SEQUENCE [LARGE SCALE GENOMIC DNA]</scope>
    <source>
        <strain evidence="7">CBS 9802 / IAM 14324 / JCM 22182 / KY 12970</strain>
    </source>
</reference>
<dbReference type="SUPFAM" id="SSF50978">
    <property type="entry name" value="WD40 repeat-like"/>
    <property type="match status" value="1"/>
</dbReference>
<gene>
    <name evidence="6" type="primary">Mo02350</name>
    <name evidence="6" type="ORF">E5Q_02350</name>
</gene>
<comment type="caution">
    <text evidence="6">The sequence shown here is derived from an EMBL/GenBank/DDBJ whole genome shotgun (WGS) entry which is preliminary data.</text>
</comment>
<dbReference type="eggNOG" id="KOG0322">
    <property type="taxonomic scope" value="Eukaryota"/>
</dbReference>
<name>G7DYN3_MIXOS</name>
<dbReference type="InterPro" id="IPR019775">
    <property type="entry name" value="WD40_repeat_CS"/>
</dbReference>
<keyword evidence="1 5" id="KW-0853">WD repeat</keyword>
<dbReference type="EMBL" id="BABT02000062">
    <property type="protein sequence ID" value="GAA95693.1"/>
    <property type="molecule type" value="Genomic_DNA"/>
</dbReference>
<dbReference type="InterPro" id="IPR015943">
    <property type="entry name" value="WD40/YVTN_repeat-like_dom_sf"/>
</dbReference>
<accession>G7DYN3</accession>
<organism evidence="6 7">
    <name type="scientific">Mixia osmundae (strain CBS 9802 / IAM 14324 / JCM 22182 / KY 12970)</name>
    <dbReference type="NCBI Taxonomy" id="764103"/>
    <lineage>
        <taxon>Eukaryota</taxon>
        <taxon>Fungi</taxon>
        <taxon>Dikarya</taxon>
        <taxon>Basidiomycota</taxon>
        <taxon>Pucciniomycotina</taxon>
        <taxon>Mixiomycetes</taxon>
        <taxon>Mixiales</taxon>
        <taxon>Mixiaceae</taxon>
        <taxon>Mixia</taxon>
    </lineage>
</organism>
<dbReference type="PANTHER" id="PTHR19854:SF1">
    <property type="entry name" value="GUANINE NUCLEOTIDE-BINDING PROTEIN SUBUNIT BETA-LIKE PROTEIN 1"/>
    <property type="match status" value="1"/>
</dbReference>
<dbReference type="PROSITE" id="PS00678">
    <property type="entry name" value="WD_REPEATS_1"/>
    <property type="match status" value="1"/>
</dbReference>
<dbReference type="HOGENOM" id="CLU_041940_0_2_1"/>
<dbReference type="STRING" id="764103.G7DYN3"/>
<keyword evidence="7" id="KW-1185">Reference proteome</keyword>
<evidence type="ECO:0000313" key="6">
    <source>
        <dbReference type="EMBL" id="GAA95693.1"/>
    </source>
</evidence>